<keyword evidence="1" id="KW-1133">Transmembrane helix</keyword>
<dbReference type="EMBL" id="JAFJZZ010000002">
    <property type="protein sequence ID" value="MBN7773167.1"/>
    <property type="molecule type" value="Genomic_DNA"/>
</dbReference>
<name>A0A939D8S7_CLOAM</name>
<feature type="transmembrane region" description="Helical" evidence="1">
    <location>
        <begin position="369"/>
        <end position="390"/>
    </location>
</feature>
<evidence type="ECO:0000313" key="2">
    <source>
        <dbReference type="EMBL" id="MBN7773167.1"/>
    </source>
</evidence>
<proteinExistence type="predicted"/>
<keyword evidence="1" id="KW-0812">Transmembrane</keyword>
<evidence type="ECO:0000313" key="3">
    <source>
        <dbReference type="Proteomes" id="UP000664545"/>
    </source>
</evidence>
<keyword evidence="1" id="KW-0472">Membrane</keyword>
<dbReference type="AlphaFoldDB" id="A0A939D8S7"/>
<evidence type="ECO:0000256" key="1">
    <source>
        <dbReference type="SAM" id="Phobius"/>
    </source>
</evidence>
<dbReference type="RefSeq" id="WP_206582000.1">
    <property type="nucleotide sequence ID" value="NZ_JAFJZZ010000002.1"/>
</dbReference>
<feature type="transmembrane region" description="Helical" evidence="1">
    <location>
        <begin position="339"/>
        <end position="363"/>
    </location>
</feature>
<comment type="caution">
    <text evidence="2">The sequence shown here is derived from an EMBL/GenBank/DDBJ whole genome shotgun (WGS) entry which is preliminary data.</text>
</comment>
<protein>
    <recommendedName>
        <fullName evidence="4">Phage tail tape measure protein</fullName>
    </recommendedName>
</protein>
<evidence type="ECO:0008006" key="4">
    <source>
        <dbReference type="Google" id="ProtNLM"/>
    </source>
</evidence>
<dbReference type="Proteomes" id="UP000664545">
    <property type="component" value="Unassembled WGS sequence"/>
</dbReference>
<accession>A0A939D8S7</accession>
<gene>
    <name evidence="2" type="ORF">JYB65_07320</name>
</gene>
<sequence length="513" mass="54941">MSETGYTLPTLDDSNLKEFIKNLDVTISKIKALGKSADFAFNLLKISAKLAIAPIENLAGKILNKLENKLKSTGQNIQKFGKYFKNTFKEKPIDISGAASKIAGFVKESIGAAQAQVANELKFKSALNLKAKASDQASNSILKMISAQRAEGVVSDAVQMAGVEQLATYAKNTNSIKTLLPAMNNLIAKQKGLGSTTEDATKIADLMGTGLNGQTDKLQEAGIAFTQAEENAIKYGTAEEKASVLAKVISKNVGNANKQMAKTDAGAIKQAKDQFLDLKESIGKILLPYLAKFAKWFTKNQPVIKSVIQSIVKTFIKIGEPIFSFLSGFFDIIKKNKKVATIIGIFAAVFVTLTTVLGIFNAVLAMSPLFIIVGVIALVVAAIAGLILYWDNLIEAVKKAWGKITEFFKHPIKGIIDLVQKSKSDGTPGKASIGNKALGTSYWKGGLTYINERGGEIVDLPNGSKIIPADKSDRLLSGNGVSFGNVYITAKGVTASQVVNEIVPQLKLQLANM</sequence>
<reference evidence="2" key="1">
    <citation type="submission" date="2021-02" db="EMBL/GenBank/DDBJ databases">
        <title>Abyssanaerobacter marinus gen.nov., sp., nov, anaerobic bacterium isolated from the Onnuri vent field of Indian Ocean and suggestion of Mogibacteriaceae fam. nov., and proposal of reclassification of ambiguous this family's genus member.</title>
        <authorList>
            <person name="Kim Y.J."/>
            <person name="Yang J.-A."/>
        </authorList>
    </citation>
    <scope>NUCLEOTIDE SEQUENCE</scope>
    <source>
        <strain evidence="2">DSM 2634</strain>
    </source>
</reference>
<keyword evidence="3" id="KW-1185">Reference proteome</keyword>
<organism evidence="2 3">
    <name type="scientific">Clostridium aminobutyricum</name>
    <dbReference type="NCBI Taxonomy" id="33953"/>
    <lineage>
        <taxon>Bacteria</taxon>
        <taxon>Bacillati</taxon>
        <taxon>Bacillota</taxon>
        <taxon>Clostridia</taxon>
        <taxon>Eubacteriales</taxon>
        <taxon>Clostridiaceae</taxon>
        <taxon>Clostridium</taxon>
    </lineage>
</organism>